<dbReference type="KEGG" id="llh:I41_24320"/>
<accession>A0A517TXZ4</accession>
<proteinExistence type="predicted"/>
<gene>
    <name evidence="1" type="ORF">I41_24320</name>
</gene>
<reference evidence="1 2" key="1">
    <citation type="submission" date="2019-02" db="EMBL/GenBank/DDBJ databases">
        <title>Deep-cultivation of Planctomycetes and their phenomic and genomic characterization uncovers novel biology.</title>
        <authorList>
            <person name="Wiegand S."/>
            <person name="Jogler M."/>
            <person name="Boedeker C."/>
            <person name="Pinto D."/>
            <person name="Vollmers J."/>
            <person name="Rivas-Marin E."/>
            <person name="Kohn T."/>
            <person name="Peeters S.H."/>
            <person name="Heuer A."/>
            <person name="Rast P."/>
            <person name="Oberbeckmann S."/>
            <person name="Bunk B."/>
            <person name="Jeske O."/>
            <person name="Meyerdierks A."/>
            <person name="Storesund J.E."/>
            <person name="Kallscheuer N."/>
            <person name="Luecker S."/>
            <person name="Lage O.M."/>
            <person name="Pohl T."/>
            <person name="Merkel B.J."/>
            <person name="Hornburger P."/>
            <person name="Mueller R.-W."/>
            <person name="Bruemmer F."/>
            <person name="Labrenz M."/>
            <person name="Spormann A.M."/>
            <person name="Op den Camp H."/>
            <person name="Overmann J."/>
            <person name="Amann R."/>
            <person name="Jetten M.S.M."/>
            <person name="Mascher T."/>
            <person name="Medema M.H."/>
            <person name="Devos D.P."/>
            <person name="Kaster A.-K."/>
            <person name="Ovreas L."/>
            <person name="Rohde M."/>
            <person name="Galperin M.Y."/>
            <person name="Jogler C."/>
        </authorList>
    </citation>
    <scope>NUCLEOTIDE SEQUENCE [LARGE SCALE GENOMIC DNA]</scope>
    <source>
        <strain evidence="1 2">I41</strain>
    </source>
</reference>
<organism evidence="1 2">
    <name type="scientific">Lacipirellula limnantheis</name>
    <dbReference type="NCBI Taxonomy" id="2528024"/>
    <lineage>
        <taxon>Bacteria</taxon>
        <taxon>Pseudomonadati</taxon>
        <taxon>Planctomycetota</taxon>
        <taxon>Planctomycetia</taxon>
        <taxon>Pirellulales</taxon>
        <taxon>Lacipirellulaceae</taxon>
        <taxon>Lacipirellula</taxon>
    </lineage>
</organism>
<sequence>MIKATVTIDQFQSIKWEAQLGILMKVDGGRARSTNGRTFTLERIQFPDGTTPEELGSDLVFDSGMVSPNIAREGEAAADFDRDGDVDGADFPNLAAKLRHDVFSVSGRWRRKCRWRR</sequence>
<evidence type="ECO:0000313" key="2">
    <source>
        <dbReference type="Proteomes" id="UP000317909"/>
    </source>
</evidence>
<dbReference type="PROSITE" id="PS00018">
    <property type="entry name" value="EF_HAND_1"/>
    <property type="match status" value="1"/>
</dbReference>
<name>A0A517TXZ4_9BACT</name>
<keyword evidence="2" id="KW-1185">Reference proteome</keyword>
<protein>
    <submittedName>
        <fullName evidence="1">Uncharacterized protein</fullName>
    </submittedName>
</protein>
<dbReference type="AlphaFoldDB" id="A0A517TXZ4"/>
<dbReference type="InterPro" id="IPR018247">
    <property type="entry name" value="EF_Hand_1_Ca_BS"/>
</dbReference>
<evidence type="ECO:0000313" key="1">
    <source>
        <dbReference type="EMBL" id="QDT73243.1"/>
    </source>
</evidence>
<dbReference type="EMBL" id="CP036339">
    <property type="protein sequence ID" value="QDT73243.1"/>
    <property type="molecule type" value="Genomic_DNA"/>
</dbReference>
<dbReference type="Proteomes" id="UP000317909">
    <property type="component" value="Chromosome"/>
</dbReference>